<dbReference type="CDD" id="cd00757">
    <property type="entry name" value="ThiF_MoeB_HesA_family"/>
    <property type="match status" value="1"/>
</dbReference>
<dbReference type="AlphaFoldDB" id="S9PF74"/>
<dbReference type="RefSeq" id="WP_002628646.1">
    <property type="nucleotide sequence ID" value="NZ_ANAH02000009.1"/>
</dbReference>
<keyword evidence="4" id="KW-1185">Reference proteome</keyword>
<dbReference type="EMBL" id="ANAH02000009">
    <property type="protein sequence ID" value="EPX61686.1"/>
    <property type="molecule type" value="Genomic_DNA"/>
</dbReference>
<dbReference type="Gene3D" id="3.40.50.720">
    <property type="entry name" value="NAD(P)-binding Rossmann-like Domain"/>
    <property type="match status" value="1"/>
</dbReference>
<accession>S9PF74</accession>
<dbReference type="SUPFAM" id="SSF69572">
    <property type="entry name" value="Activating enzymes of the ubiquitin-like proteins"/>
    <property type="match status" value="1"/>
</dbReference>
<reference evidence="3" key="1">
    <citation type="submission" date="2013-05" db="EMBL/GenBank/DDBJ databases">
        <title>Genome assembly of Cystobacter fuscus DSM 2262.</title>
        <authorList>
            <person name="Sharma G."/>
            <person name="Khatri I."/>
            <person name="Kaur C."/>
            <person name="Mayilraj S."/>
            <person name="Subramanian S."/>
        </authorList>
    </citation>
    <scope>NUCLEOTIDE SEQUENCE [LARGE SCALE GENOMIC DNA]</scope>
    <source>
        <strain evidence="3">DSM 2262</strain>
    </source>
</reference>
<evidence type="ECO:0000259" key="2">
    <source>
        <dbReference type="Pfam" id="PF00899"/>
    </source>
</evidence>
<keyword evidence="1" id="KW-0472">Membrane</keyword>
<evidence type="ECO:0000313" key="4">
    <source>
        <dbReference type="Proteomes" id="UP000011682"/>
    </source>
</evidence>
<dbReference type="GO" id="GO:0004792">
    <property type="term" value="F:thiosulfate-cyanide sulfurtransferase activity"/>
    <property type="evidence" value="ECO:0007669"/>
    <property type="project" value="TreeGrafter"/>
</dbReference>
<dbReference type="InterPro" id="IPR000594">
    <property type="entry name" value="ThiF_NAD_FAD-bd"/>
</dbReference>
<keyword evidence="1" id="KW-0812">Transmembrane</keyword>
<comment type="caution">
    <text evidence="3">The sequence shown here is derived from an EMBL/GenBank/DDBJ whole genome shotgun (WGS) entry which is preliminary data.</text>
</comment>
<dbReference type="InterPro" id="IPR045886">
    <property type="entry name" value="ThiF/MoeB/HesA"/>
</dbReference>
<dbReference type="InterPro" id="IPR035985">
    <property type="entry name" value="Ubiquitin-activating_enz"/>
</dbReference>
<dbReference type="GO" id="GO:0016779">
    <property type="term" value="F:nucleotidyltransferase activity"/>
    <property type="evidence" value="ECO:0007669"/>
    <property type="project" value="TreeGrafter"/>
</dbReference>
<name>S9PF74_CYSF2</name>
<proteinExistence type="predicted"/>
<gene>
    <name evidence="3" type="ORF">D187_010305</name>
</gene>
<dbReference type="PANTHER" id="PTHR10953:SF102">
    <property type="entry name" value="ADENYLYLTRANSFERASE AND SULFURTRANSFERASE MOCS3"/>
    <property type="match status" value="1"/>
</dbReference>
<dbReference type="eggNOG" id="COG0476">
    <property type="taxonomic scope" value="Bacteria"/>
</dbReference>
<organism evidence="3 4">
    <name type="scientific">Cystobacter fuscus (strain ATCC 25194 / DSM 2262 / NBRC 100088 / M29)</name>
    <dbReference type="NCBI Taxonomy" id="1242864"/>
    <lineage>
        <taxon>Bacteria</taxon>
        <taxon>Pseudomonadati</taxon>
        <taxon>Myxococcota</taxon>
        <taxon>Myxococcia</taxon>
        <taxon>Myxococcales</taxon>
        <taxon>Cystobacterineae</taxon>
        <taxon>Archangiaceae</taxon>
        <taxon>Cystobacter</taxon>
    </lineage>
</organism>
<dbReference type="Proteomes" id="UP000011682">
    <property type="component" value="Unassembled WGS sequence"/>
</dbReference>
<evidence type="ECO:0000313" key="3">
    <source>
        <dbReference type="EMBL" id="EPX61686.1"/>
    </source>
</evidence>
<dbReference type="OrthoDB" id="9804286at2"/>
<feature type="domain" description="THIF-type NAD/FAD binding fold" evidence="2">
    <location>
        <begin position="4"/>
        <end position="219"/>
    </location>
</feature>
<feature type="transmembrane region" description="Helical" evidence="1">
    <location>
        <begin position="21"/>
        <end position="41"/>
    </location>
</feature>
<keyword evidence="1" id="KW-1133">Transmembrane helix</keyword>
<sequence>MSRYARQTAVLGEGAQQRLQAARLLVVGAGGLGAPVLQYLVGAGVGHIRLVEPDRVEESNLHRQTLFRMGDLGQPKAEACARHLAGLNPESVVEPVMAALEPANAPTLIEGCELILDCADSFAVSYILSDLCLARGLPFLSASVTGREGHAGGFCGGAPSLRAVFPDLPRRMGSCAETGVLGPVVGVIGSLQAQMALALLAGETGVLGRLVTFDAATFRAGGFRFDGAEEPAHAPRFVSPSEIKRGDLTIDLRGAEEAPLIHPAARRLTVAQVGPGMDLPEPGQRAVLVCRSGLRAWRAAERLAAIWPGDIALVAAGDRVGEPS</sequence>
<dbReference type="GO" id="GO:0008641">
    <property type="term" value="F:ubiquitin-like modifier activating enzyme activity"/>
    <property type="evidence" value="ECO:0007669"/>
    <property type="project" value="InterPro"/>
</dbReference>
<dbReference type="PANTHER" id="PTHR10953">
    <property type="entry name" value="UBIQUITIN-ACTIVATING ENZYME E1"/>
    <property type="match status" value="1"/>
</dbReference>
<protein>
    <submittedName>
        <fullName evidence="3">Thiamine biosynthesis protein ThiF</fullName>
    </submittedName>
</protein>
<evidence type="ECO:0000256" key="1">
    <source>
        <dbReference type="SAM" id="Phobius"/>
    </source>
</evidence>
<dbReference type="Pfam" id="PF00899">
    <property type="entry name" value="ThiF"/>
    <property type="match status" value="1"/>
</dbReference>
<dbReference type="GO" id="GO:0005737">
    <property type="term" value="C:cytoplasm"/>
    <property type="evidence" value="ECO:0007669"/>
    <property type="project" value="TreeGrafter"/>
</dbReference>